<evidence type="ECO:0000313" key="12">
    <source>
        <dbReference type="Proteomes" id="UP001165085"/>
    </source>
</evidence>
<comment type="caution">
    <text evidence="11">The sequence shown here is derived from an EMBL/GenBank/DDBJ whole genome shotgun (WGS) entry which is preliminary data.</text>
</comment>
<keyword evidence="6 10" id="KW-1133">Transmembrane helix</keyword>
<sequence length="414" mass="46584">MRHSDNSNARSSSGSPHRIVVFWLIGVVAVMTLLLINRSLVSAIGSDADALHGIPRNPHEYHLRGDASLVADGNSNSNGDMSALPASTYLQNFELLSQVDIPAPKLEIPSSPAPEKTYSSIIFVKTYKTASTTVAMILNSIAFKLRLNCLHPTKDGWFKENELKDRARLGHRFDVSFRHMTPVLELEPLQELLPDSLITTIMRDPVTKFNSMFNFVQTTRAHYGTAMNFVNAVKEGKASVKEKNDLCNNLAYSISGSQTSLADLNYQESKDYAEKMIADFESKDVFVMIMERMNESLVVMCERMGWDCYSGALSFKNTVERQNKQAGTVKCNDEECKKGIKSVNEVDWMLYEYYKEKLDAIIKTIPDFETKLKKLGGNMEKSAANAQKYPVNCFERINPDRPEFEAIHTCQGRT</sequence>
<reference evidence="12" key="1">
    <citation type="journal article" date="2023" name="Commun. Biol.">
        <title>Genome analysis of Parmales, the sister group of diatoms, reveals the evolutionary specialization of diatoms from phago-mixotrophs to photoautotrophs.</title>
        <authorList>
            <person name="Ban H."/>
            <person name="Sato S."/>
            <person name="Yoshikawa S."/>
            <person name="Yamada K."/>
            <person name="Nakamura Y."/>
            <person name="Ichinomiya M."/>
            <person name="Sato N."/>
            <person name="Blanc-Mathieu R."/>
            <person name="Endo H."/>
            <person name="Kuwata A."/>
            <person name="Ogata H."/>
        </authorList>
    </citation>
    <scope>NUCLEOTIDE SEQUENCE [LARGE SCALE GENOMIC DNA]</scope>
    <source>
        <strain evidence="12">NIES 3701</strain>
    </source>
</reference>
<gene>
    <name evidence="11" type="ORF">TrST_g1381</name>
</gene>
<keyword evidence="4 10" id="KW-0812">Transmembrane</keyword>
<keyword evidence="9" id="KW-0325">Glycoprotein</keyword>
<feature type="transmembrane region" description="Helical" evidence="10">
    <location>
        <begin position="20"/>
        <end position="36"/>
    </location>
</feature>
<evidence type="ECO:0000256" key="7">
    <source>
        <dbReference type="ARBA" id="ARBA00023034"/>
    </source>
</evidence>
<keyword evidence="8 10" id="KW-0472">Membrane</keyword>
<dbReference type="PANTHER" id="PTHR14647:SF87">
    <property type="entry name" value="PUTATIVE-RELATED"/>
    <property type="match status" value="1"/>
</dbReference>
<dbReference type="SUPFAM" id="SSF52540">
    <property type="entry name" value="P-loop containing nucleoside triphosphate hydrolases"/>
    <property type="match status" value="1"/>
</dbReference>
<evidence type="ECO:0008006" key="13">
    <source>
        <dbReference type="Google" id="ProtNLM"/>
    </source>
</evidence>
<evidence type="ECO:0000256" key="5">
    <source>
        <dbReference type="ARBA" id="ARBA00022968"/>
    </source>
</evidence>
<dbReference type="OrthoDB" id="514299at2759"/>
<keyword evidence="5" id="KW-0735">Signal-anchor</keyword>
<dbReference type="GO" id="GO:0000139">
    <property type="term" value="C:Golgi membrane"/>
    <property type="evidence" value="ECO:0007669"/>
    <property type="project" value="UniProtKB-SubCell"/>
</dbReference>
<organism evidence="11 12">
    <name type="scientific">Triparma strigata</name>
    <dbReference type="NCBI Taxonomy" id="1606541"/>
    <lineage>
        <taxon>Eukaryota</taxon>
        <taxon>Sar</taxon>
        <taxon>Stramenopiles</taxon>
        <taxon>Ochrophyta</taxon>
        <taxon>Bolidophyceae</taxon>
        <taxon>Parmales</taxon>
        <taxon>Triparmaceae</taxon>
        <taxon>Triparma</taxon>
    </lineage>
</organism>
<dbReference type="GO" id="GO:0001733">
    <property type="term" value="F:galactosylceramide sulfotransferase activity"/>
    <property type="evidence" value="ECO:0007669"/>
    <property type="project" value="InterPro"/>
</dbReference>
<keyword evidence="7" id="KW-0333">Golgi apparatus</keyword>
<dbReference type="GO" id="GO:0009247">
    <property type="term" value="P:glycolipid biosynthetic process"/>
    <property type="evidence" value="ECO:0007669"/>
    <property type="project" value="InterPro"/>
</dbReference>
<proteinExistence type="inferred from homology"/>
<comment type="similarity">
    <text evidence="2">Belongs to the galactose-3-O-sulfotransferase family.</text>
</comment>
<dbReference type="InterPro" id="IPR027417">
    <property type="entry name" value="P-loop_NTPase"/>
</dbReference>
<keyword evidence="3" id="KW-0808">Transferase</keyword>
<accession>A0A9W7ECU1</accession>
<evidence type="ECO:0000256" key="1">
    <source>
        <dbReference type="ARBA" id="ARBA00004323"/>
    </source>
</evidence>
<comment type="subcellular location">
    <subcellularLocation>
        <location evidence="1">Golgi apparatus membrane</location>
        <topology evidence="1">Single-pass type II membrane protein</topology>
    </subcellularLocation>
</comment>
<dbReference type="Pfam" id="PF06990">
    <property type="entry name" value="Gal-3-0_sulfotr"/>
    <property type="match status" value="1"/>
</dbReference>
<evidence type="ECO:0000256" key="9">
    <source>
        <dbReference type="ARBA" id="ARBA00023180"/>
    </source>
</evidence>
<evidence type="ECO:0000256" key="10">
    <source>
        <dbReference type="SAM" id="Phobius"/>
    </source>
</evidence>
<dbReference type="PANTHER" id="PTHR14647">
    <property type="entry name" value="GALACTOSE-3-O-SULFOTRANSFERASE"/>
    <property type="match status" value="1"/>
</dbReference>
<dbReference type="Gene3D" id="3.40.50.300">
    <property type="entry name" value="P-loop containing nucleotide triphosphate hydrolases"/>
    <property type="match status" value="1"/>
</dbReference>
<evidence type="ECO:0000256" key="8">
    <source>
        <dbReference type="ARBA" id="ARBA00023136"/>
    </source>
</evidence>
<keyword evidence="12" id="KW-1185">Reference proteome</keyword>
<dbReference type="EMBL" id="BRXY01000150">
    <property type="protein sequence ID" value="GMH71593.1"/>
    <property type="molecule type" value="Genomic_DNA"/>
</dbReference>
<protein>
    <recommendedName>
        <fullName evidence="13">Sulfotransferase</fullName>
    </recommendedName>
</protein>
<dbReference type="AlphaFoldDB" id="A0A9W7ECU1"/>
<dbReference type="InterPro" id="IPR009729">
    <property type="entry name" value="Gal-3-0_sulfotransfrase"/>
</dbReference>
<evidence type="ECO:0000256" key="3">
    <source>
        <dbReference type="ARBA" id="ARBA00022679"/>
    </source>
</evidence>
<evidence type="ECO:0000256" key="6">
    <source>
        <dbReference type="ARBA" id="ARBA00022989"/>
    </source>
</evidence>
<evidence type="ECO:0000256" key="2">
    <source>
        <dbReference type="ARBA" id="ARBA00008124"/>
    </source>
</evidence>
<dbReference type="Proteomes" id="UP001165085">
    <property type="component" value="Unassembled WGS sequence"/>
</dbReference>
<name>A0A9W7ECU1_9STRA</name>
<evidence type="ECO:0000256" key="4">
    <source>
        <dbReference type="ARBA" id="ARBA00022692"/>
    </source>
</evidence>
<evidence type="ECO:0000313" key="11">
    <source>
        <dbReference type="EMBL" id="GMH71593.1"/>
    </source>
</evidence>